<keyword evidence="1" id="KW-0812">Transmembrane</keyword>
<sequence>MILSWIASLSVFTQTISFCIASRREMYKLMSVCFLETILVNSVLSFFNVSIIDLNSFSWFS</sequence>
<name>A0A251SZT1_HELAN</name>
<dbReference type="EMBL" id="CM007902">
    <property type="protein sequence ID" value="OTG03111.1"/>
    <property type="molecule type" value="Genomic_DNA"/>
</dbReference>
<proteinExistence type="predicted"/>
<dbReference type="InParanoid" id="A0A251SZT1"/>
<keyword evidence="1" id="KW-0472">Membrane</keyword>
<evidence type="ECO:0000313" key="3">
    <source>
        <dbReference type="Proteomes" id="UP000215914"/>
    </source>
</evidence>
<dbReference type="Proteomes" id="UP000215914">
    <property type="component" value="Chromosome 13"/>
</dbReference>
<keyword evidence="3" id="KW-1185">Reference proteome</keyword>
<protein>
    <submittedName>
        <fullName evidence="2">Uncharacterized protein</fullName>
    </submittedName>
</protein>
<evidence type="ECO:0000256" key="1">
    <source>
        <dbReference type="SAM" id="Phobius"/>
    </source>
</evidence>
<keyword evidence="1" id="KW-1133">Transmembrane helix</keyword>
<feature type="transmembrane region" description="Helical" evidence="1">
    <location>
        <begin position="29"/>
        <end position="52"/>
    </location>
</feature>
<reference evidence="3" key="1">
    <citation type="journal article" date="2017" name="Nature">
        <title>The sunflower genome provides insights into oil metabolism, flowering and Asterid evolution.</title>
        <authorList>
            <person name="Badouin H."/>
            <person name="Gouzy J."/>
            <person name="Grassa C.J."/>
            <person name="Murat F."/>
            <person name="Staton S.E."/>
            <person name="Cottret L."/>
            <person name="Lelandais-Briere C."/>
            <person name="Owens G.L."/>
            <person name="Carrere S."/>
            <person name="Mayjonade B."/>
            <person name="Legrand L."/>
            <person name="Gill N."/>
            <person name="Kane N.C."/>
            <person name="Bowers J.E."/>
            <person name="Hubner S."/>
            <person name="Bellec A."/>
            <person name="Berard A."/>
            <person name="Berges H."/>
            <person name="Blanchet N."/>
            <person name="Boniface M.C."/>
            <person name="Brunel D."/>
            <person name="Catrice O."/>
            <person name="Chaidir N."/>
            <person name="Claudel C."/>
            <person name="Donnadieu C."/>
            <person name="Faraut T."/>
            <person name="Fievet G."/>
            <person name="Helmstetter N."/>
            <person name="King M."/>
            <person name="Knapp S.J."/>
            <person name="Lai Z."/>
            <person name="Le Paslier M.C."/>
            <person name="Lippi Y."/>
            <person name="Lorenzon L."/>
            <person name="Mandel J.R."/>
            <person name="Marage G."/>
            <person name="Marchand G."/>
            <person name="Marquand E."/>
            <person name="Bret-Mestries E."/>
            <person name="Morien E."/>
            <person name="Nambeesan S."/>
            <person name="Nguyen T."/>
            <person name="Pegot-Espagnet P."/>
            <person name="Pouilly N."/>
            <person name="Raftis F."/>
            <person name="Sallet E."/>
            <person name="Schiex T."/>
            <person name="Thomas J."/>
            <person name="Vandecasteele C."/>
            <person name="Vares D."/>
            <person name="Vear F."/>
            <person name="Vautrin S."/>
            <person name="Crespi M."/>
            <person name="Mangin B."/>
            <person name="Burke J.M."/>
            <person name="Salse J."/>
            <person name="Munos S."/>
            <person name="Vincourt P."/>
            <person name="Rieseberg L.H."/>
            <person name="Langlade N.B."/>
        </authorList>
    </citation>
    <scope>NUCLEOTIDE SEQUENCE [LARGE SCALE GENOMIC DNA]</scope>
    <source>
        <strain evidence="3">cv. SF193</strain>
    </source>
</reference>
<gene>
    <name evidence="2" type="ORF">HannXRQ_Chr13g0420471</name>
</gene>
<organism evidence="2 3">
    <name type="scientific">Helianthus annuus</name>
    <name type="common">Common sunflower</name>
    <dbReference type="NCBI Taxonomy" id="4232"/>
    <lineage>
        <taxon>Eukaryota</taxon>
        <taxon>Viridiplantae</taxon>
        <taxon>Streptophyta</taxon>
        <taxon>Embryophyta</taxon>
        <taxon>Tracheophyta</taxon>
        <taxon>Spermatophyta</taxon>
        <taxon>Magnoliopsida</taxon>
        <taxon>eudicotyledons</taxon>
        <taxon>Gunneridae</taxon>
        <taxon>Pentapetalae</taxon>
        <taxon>asterids</taxon>
        <taxon>campanulids</taxon>
        <taxon>Asterales</taxon>
        <taxon>Asteraceae</taxon>
        <taxon>Asteroideae</taxon>
        <taxon>Heliantheae alliance</taxon>
        <taxon>Heliantheae</taxon>
        <taxon>Helianthus</taxon>
    </lineage>
</organism>
<dbReference type="AlphaFoldDB" id="A0A251SZT1"/>
<evidence type="ECO:0000313" key="2">
    <source>
        <dbReference type="EMBL" id="OTG03111.1"/>
    </source>
</evidence>
<accession>A0A251SZT1</accession>